<name>A0A100XY53_9EURY</name>
<accession>A0A100XY53</accession>
<proteinExistence type="predicted"/>
<feature type="transmembrane region" description="Helical" evidence="1">
    <location>
        <begin position="176"/>
        <end position="194"/>
    </location>
</feature>
<evidence type="ECO:0000313" key="3">
    <source>
        <dbReference type="Proteomes" id="UP000053462"/>
    </source>
</evidence>
<dbReference type="Proteomes" id="UP000053462">
    <property type="component" value="Unassembled WGS sequence"/>
</dbReference>
<comment type="caution">
    <text evidence="2">The sequence shown here is derived from an EMBL/GenBank/DDBJ whole genome shotgun (WGS) entry which is preliminary data.</text>
</comment>
<keyword evidence="1" id="KW-0812">Transmembrane</keyword>
<organism evidence="2 3">
    <name type="scientific">Thermococcus celericrescens</name>
    <dbReference type="NCBI Taxonomy" id="227598"/>
    <lineage>
        <taxon>Archaea</taxon>
        <taxon>Methanobacteriati</taxon>
        <taxon>Methanobacteriota</taxon>
        <taxon>Thermococci</taxon>
        <taxon>Thermococcales</taxon>
        <taxon>Thermococcaceae</taxon>
        <taxon>Thermococcus</taxon>
    </lineage>
</organism>
<dbReference type="RefSeq" id="WP_058938590.1">
    <property type="nucleotide sequence ID" value="NZ_LLYW01000018.1"/>
</dbReference>
<feature type="transmembrane region" description="Helical" evidence="1">
    <location>
        <begin position="136"/>
        <end position="156"/>
    </location>
</feature>
<feature type="transmembrane region" description="Helical" evidence="1">
    <location>
        <begin position="70"/>
        <end position="88"/>
    </location>
</feature>
<dbReference type="AlphaFoldDB" id="A0A100XY53"/>
<feature type="transmembrane region" description="Helical" evidence="1">
    <location>
        <begin position="108"/>
        <end position="124"/>
    </location>
</feature>
<feature type="transmembrane region" description="Helical" evidence="1">
    <location>
        <begin position="7"/>
        <end position="26"/>
    </location>
</feature>
<keyword evidence="1" id="KW-0472">Membrane</keyword>
<keyword evidence="3" id="KW-1185">Reference proteome</keyword>
<protein>
    <submittedName>
        <fullName evidence="2">Uncharacterized protein</fullName>
    </submittedName>
</protein>
<gene>
    <name evidence="2" type="ORF">APY94_05015</name>
</gene>
<reference evidence="2 3" key="1">
    <citation type="submission" date="2015-10" db="EMBL/GenBank/DDBJ databases">
        <title>Draft genome sequence of Thermococcus celericrescens strain DSM 17994.</title>
        <authorList>
            <person name="Hong S.-J."/>
            <person name="Park C.-E."/>
            <person name="Shin J.-H."/>
        </authorList>
    </citation>
    <scope>NUCLEOTIDE SEQUENCE [LARGE SCALE GENOMIC DNA]</scope>
    <source>
        <strain evidence="2 3">DSM 17994</strain>
    </source>
</reference>
<sequence length="229" mass="26409">MRTWEKGIIMIARAIVFFGLISNLMYGKFDQILSTAAGLFALFVPSIVRKTYPRPSRRIWPWVSPFYNDSIYALFAIFMAAHITFLNVPFLQLDLYNRVWKGADVPSHYLGGLVTWAIFNEVVLESSRTYNLHWSPLKIVSISLFALVLVGVLWEFFEVVLQPDMPWLYESMNNKIQDVVMELLGFGTGILMVFRLEYPYSMKKPLENAPVQFGTMSVDILPQPDHVKE</sequence>
<feature type="transmembrane region" description="Helical" evidence="1">
    <location>
        <begin position="32"/>
        <end position="49"/>
    </location>
</feature>
<dbReference type="OrthoDB" id="87571at2157"/>
<evidence type="ECO:0000313" key="2">
    <source>
        <dbReference type="EMBL" id="KUH33560.1"/>
    </source>
</evidence>
<keyword evidence="1" id="KW-1133">Transmembrane helix</keyword>
<evidence type="ECO:0000256" key="1">
    <source>
        <dbReference type="SAM" id="Phobius"/>
    </source>
</evidence>
<dbReference type="EMBL" id="LLYW01000018">
    <property type="protein sequence ID" value="KUH33560.1"/>
    <property type="molecule type" value="Genomic_DNA"/>
</dbReference>